<evidence type="ECO:0000313" key="2">
    <source>
        <dbReference type="Proteomes" id="UP001161247"/>
    </source>
</evidence>
<name>A0AAV1C7X9_OLDCO</name>
<sequence length="98" mass="10968">MHDMYLRKATELSRKTIRYAASHVKLDVELGDVHPGELDGFISGYFVGRRGWRSVFDNEDVGEAAGLRFENPPVFDFEDRLTDSDDDAVGCSILGMAL</sequence>
<protein>
    <submittedName>
        <fullName evidence="1">OLC1v1025475C1</fullName>
    </submittedName>
</protein>
<dbReference type="EMBL" id="OX459118">
    <property type="protein sequence ID" value="CAI9090658.1"/>
    <property type="molecule type" value="Genomic_DNA"/>
</dbReference>
<proteinExistence type="predicted"/>
<keyword evidence="2" id="KW-1185">Reference proteome</keyword>
<gene>
    <name evidence="1" type="ORF">OLC1_LOCUS2758</name>
</gene>
<reference evidence="1" key="1">
    <citation type="submission" date="2023-03" db="EMBL/GenBank/DDBJ databases">
        <authorList>
            <person name="Julca I."/>
        </authorList>
    </citation>
    <scope>NUCLEOTIDE SEQUENCE</scope>
</reference>
<dbReference type="AlphaFoldDB" id="A0AAV1C7X9"/>
<evidence type="ECO:0000313" key="1">
    <source>
        <dbReference type="EMBL" id="CAI9090658.1"/>
    </source>
</evidence>
<accession>A0AAV1C7X9</accession>
<dbReference type="Proteomes" id="UP001161247">
    <property type="component" value="Chromosome 1"/>
</dbReference>
<organism evidence="1 2">
    <name type="scientific">Oldenlandia corymbosa var. corymbosa</name>
    <dbReference type="NCBI Taxonomy" id="529605"/>
    <lineage>
        <taxon>Eukaryota</taxon>
        <taxon>Viridiplantae</taxon>
        <taxon>Streptophyta</taxon>
        <taxon>Embryophyta</taxon>
        <taxon>Tracheophyta</taxon>
        <taxon>Spermatophyta</taxon>
        <taxon>Magnoliopsida</taxon>
        <taxon>eudicotyledons</taxon>
        <taxon>Gunneridae</taxon>
        <taxon>Pentapetalae</taxon>
        <taxon>asterids</taxon>
        <taxon>lamiids</taxon>
        <taxon>Gentianales</taxon>
        <taxon>Rubiaceae</taxon>
        <taxon>Rubioideae</taxon>
        <taxon>Spermacoceae</taxon>
        <taxon>Hedyotis-Oldenlandia complex</taxon>
        <taxon>Oldenlandia</taxon>
    </lineage>
</organism>